<organism evidence="3">
    <name type="scientific">Rhizobium leguminosarum bv. trifolii</name>
    <dbReference type="NCBI Taxonomy" id="386"/>
    <lineage>
        <taxon>Bacteria</taxon>
        <taxon>Pseudomonadati</taxon>
        <taxon>Pseudomonadota</taxon>
        <taxon>Alphaproteobacteria</taxon>
        <taxon>Hyphomicrobiales</taxon>
        <taxon>Rhizobiaceae</taxon>
        <taxon>Rhizobium/Agrobacterium group</taxon>
        <taxon>Rhizobium</taxon>
    </lineage>
</organism>
<reference evidence="3" key="1">
    <citation type="journal article" date="2015" name="BMC Genomics">
        <title>Transcriptome profiling of a Rhizobium leguminosarum bv. trifolii rosR mutant reveals the role of the transcriptional regulator RosR in motility, synthesis of cell-surface components, and other cellular processes.</title>
        <authorList>
            <person name="Rachwal K."/>
            <person name="Matczynska E."/>
            <person name="Janczarek M."/>
        </authorList>
    </citation>
    <scope>NUCLEOTIDE SEQUENCE</scope>
    <source>
        <strain evidence="3">Rt24.2</strain>
    </source>
</reference>
<evidence type="ECO:0000256" key="1">
    <source>
        <dbReference type="SAM" id="Phobius"/>
    </source>
</evidence>
<dbReference type="Pfam" id="PF06724">
    <property type="entry name" value="DUF1206"/>
    <property type="match status" value="3"/>
</dbReference>
<proteinExistence type="predicted"/>
<dbReference type="AlphaFoldDB" id="A0A1B8R5L6"/>
<feature type="domain" description="DUF1206" evidence="2">
    <location>
        <begin position="186"/>
        <end position="254"/>
    </location>
</feature>
<dbReference type="RefSeq" id="WP_065277582.1">
    <property type="nucleotide sequence ID" value="NZ_MAMO01000156.1"/>
</dbReference>
<feature type="transmembrane region" description="Helical" evidence="1">
    <location>
        <begin position="226"/>
        <end position="249"/>
    </location>
</feature>
<feature type="transmembrane region" description="Helical" evidence="1">
    <location>
        <begin position="15"/>
        <end position="36"/>
    </location>
</feature>
<reference evidence="3" key="2">
    <citation type="journal article" date="2016" name="Front. Microbiol.">
        <title>The Regulatory Protein RosR Affects Rhizobium leguminosarum bv. trifolii Protein Profiles, Cell Surface Properties, and Symbiosis with Clover.</title>
        <authorList>
            <person name="Rachwal K."/>
            <person name="Boguszewska A."/>
            <person name="Kopcinska J."/>
            <person name="Karas M."/>
            <person name="Tchorzewski M."/>
            <person name="Janczarek M."/>
        </authorList>
    </citation>
    <scope>NUCLEOTIDE SEQUENCE</scope>
    <source>
        <strain evidence="3">Rt24.2</strain>
    </source>
</reference>
<feature type="transmembrane region" description="Helical" evidence="1">
    <location>
        <begin position="179"/>
        <end position="206"/>
    </location>
</feature>
<feature type="domain" description="DUF1206" evidence="2">
    <location>
        <begin position="14"/>
        <end position="77"/>
    </location>
</feature>
<evidence type="ECO:0000313" key="3">
    <source>
        <dbReference type="EMBL" id="AOO93194.1"/>
    </source>
</evidence>
<dbReference type="InterPro" id="IPR009597">
    <property type="entry name" value="DUF1206"/>
</dbReference>
<evidence type="ECO:0000259" key="2">
    <source>
        <dbReference type="Pfam" id="PF06724"/>
    </source>
</evidence>
<protein>
    <recommendedName>
        <fullName evidence="2">DUF1206 domain-containing protein</fullName>
    </recommendedName>
</protein>
<feature type="transmembrane region" description="Helical" evidence="1">
    <location>
        <begin position="95"/>
        <end position="118"/>
    </location>
</feature>
<sequence length="284" mass="29380">MTKGNRFDVLAKGGYAARGVVFLLVAGLALFSGVAGGRPETKSALSALLGQPLGRVWVGLIGLGLLGFVAWRLAQSLADSDGHGRDGKALAIRSALFGSAITYLGLAAYALGNAFFLGGGSEASGEKDLAGWIMSQPFGSYFAIAVGAGFIIGGVVTAVKGITRKFERHLQIPDHKGIVTLVCIYGLVARGVVFAATGVLFAYAGFRVDPGQAGSMGDALEWLRQLPLGSFLYVAVAVGLAAFGLYNLVEARYRIVRSPSLADAKRSIPMAGSLHQCSGAKVPS</sequence>
<feature type="domain" description="DUF1206" evidence="2">
    <location>
        <begin position="96"/>
        <end position="164"/>
    </location>
</feature>
<keyword evidence="1" id="KW-1133">Transmembrane helix</keyword>
<keyword evidence="1" id="KW-0472">Membrane</keyword>
<name>A0A1B8R5L6_RHILT</name>
<accession>A0A1B8R5L6</accession>
<keyword evidence="1" id="KW-0812">Transmembrane</keyword>
<dbReference type="EMBL" id="KX490830">
    <property type="protein sequence ID" value="AOO93194.1"/>
    <property type="molecule type" value="Genomic_DNA"/>
</dbReference>
<feature type="transmembrane region" description="Helical" evidence="1">
    <location>
        <begin position="138"/>
        <end position="159"/>
    </location>
</feature>
<feature type="transmembrane region" description="Helical" evidence="1">
    <location>
        <begin position="56"/>
        <end position="74"/>
    </location>
</feature>